<feature type="binding site" evidence="4">
    <location>
        <position position="71"/>
    </location>
    <ligand>
        <name>Mg(2+)</name>
        <dbReference type="ChEBI" id="CHEBI:18420"/>
        <label>1</label>
        <note>catalytic</note>
    </ligand>
</feature>
<proteinExistence type="predicted"/>
<feature type="binding site" evidence="4">
    <location>
        <position position="211"/>
    </location>
    <ligand>
        <name>Mg(2+)</name>
        <dbReference type="ChEBI" id="CHEBI:18420"/>
        <label>1</label>
        <note>catalytic</note>
    </ligand>
</feature>
<dbReference type="InParanoid" id="A0A0R2FYS2"/>
<keyword evidence="2" id="KW-0378">Hydrolase</keyword>
<dbReference type="FunCoup" id="A0A0R2FYS2">
    <property type="interactions" value="243"/>
</dbReference>
<dbReference type="OrthoDB" id="9772456at2"/>
<dbReference type="AlphaFoldDB" id="A0A0R2FYS2"/>
<feature type="binding site" evidence="4">
    <location>
        <position position="92"/>
    </location>
    <ligand>
        <name>Mg(2+)</name>
        <dbReference type="ChEBI" id="CHEBI:18420"/>
        <label>1</label>
        <note>catalytic</note>
    </ligand>
</feature>
<gene>
    <name evidence="5" type="ORF">IV68_GL000425</name>
</gene>
<dbReference type="GO" id="GO:0008934">
    <property type="term" value="F:inositol monophosphate 1-phosphatase activity"/>
    <property type="evidence" value="ECO:0007669"/>
    <property type="project" value="TreeGrafter"/>
</dbReference>
<dbReference type="RefSeq" id="WP_022790882.1">
    <property type="nucleotide sequence ID" value="NZ_ATUU01000001.1"/>
</dbReference>
<feature type="binding site" evidence="4">
    <location>
        <position position="89"/>
    </location>
    <ligand>
        <name>Mg(2+)</name>
        <dbReference type="ChEBI" id="CHEBI:18420"/>
        <label>1</label>
        <note>catalytic</note>
    </ligand>
</feature>
<comment type="cofactor">
    <cofactor evidence="4">
        <name>Mg(2+)</name>
        <dbReference type="ChEBI" id="CHEBI:18420"/>
    </cofactor>
</comment>
<name>A0A0R2FYS2_9LACO</name>
<dbReference type="SUPFAM" id="SSF56655">
    <property type="entry name" value="Carbohydrate phosphatase"/>
    <property type="match status" value="1"/>
</dbReference>
<protein>
    <submittedName>
        <fullName evidence="5">Myo-inositol-1(Or 4)-monophosphatase</fullName>
    </submittedName>
</protein>
<dbReference type="PATRIC" id="fig|1123500.6.peg.426"/>
<dbReference type="GO" id="GO:0007165">
    <property type="term" value="P:signal transduction"/>
    <property type="evidence" value="ECO:0007669"/>
    <property type="project" value="TreeGrafter"/>
</dbReference>
<dbReference type="EMBL" id="JQAX01000001">
    <property type="protein sequence ID" value="KRN33618.1"/>
    <property type="molecule type" value="Genomic_DNA"/>
</dbReference>
<evidence type="ECO:0000256" key="1">
    <source>
        <dbReference type="ARBA" id="ARBA00022723"/>
    </source>
</evidence>
<dbReference type="InterPro" id="IPR020583">
    <property type="entry name" value="Inositol_monoP_metal-BS"/>
</dbReference>
<keyword evidence="1 4" id="KW-0479">Metal-binding</keyword>
<reference evidence="5 6" key="1">
    <citation type="journal article" date="2015" name="Genome Announc.">
        <title>Expanding the biotechnology potential of lactobacilli through comparative genomics of 213 strains and associated genera.</title>
        <authorList>
            <person name="Sun Z."/>
            <person name="Harris H.M."/>
            <person name="McCann A."/>
            <person name="Guo C."/>
            <person name="Argimon S."/>
            <person name="Zhang W."/>
            <person name="Yang X."/>
            <person name="Jeffery I.B."/>
            <person name="Cooney J.C."/>
            <person name="Kagawa T.F."/>
            <person name="Liu W."/>
            <person name="Song Y."/>
            <person name="Salvetti E."/>
            <person name="Wrobel A."/>
            <person name="Rasinkangas P."/>
            <person name="Parkhill J."/>
            <person name="Rea M.C."/>
            <person name="O'Sullivan O."/>
            <person name="Ritari J."/>
            <person name="Douillard F.P."/>
            <person name="Paul Ross R."/>
            <person name="Yang R."/>
            <person name="Briner A.E."/>
            <person name="Felis G.E."/>
            <person name="de Vos W.M."/>
            <person name="Barrangou R."/>
            <person name="Klaenhammer T.R."/>
            <person name="Caufield P.W."/>
            <person name="Cui Y."/>
            <person name="Zhang H."/>
            <person name="O'Toole P.W."/>
        </authorList>
    </citation>
    <scope>NUCLEOTIDE SEQUENCE [LARGE SCALE GENOMIC DNA]</scope>
    <source>
        <strain evidence="5 6">DSM 20190</strain>
    </source>
</reference>
<evidence type="ECO:0000256" key="4">
    <source>
        <dbReference type="PIRSR" id="PIRSR600760-2"/>
    </source>
</evidence>
<dbReference type="Pfam" id="PF00459">
    <property type="entry name" value="Inositol_P"/>
    <property type="match status" value="1"/>
</dbReference>
<comment type="caution">
    <text evidence="5">The sequence shown here is derived from an EMBL/GenBank/DDBJ whole genome shotgun (WGS) entry which is preliminary data.</text>
</comment>
<accession>A0A0R2FYS2</accession>
<dbReference type="Gene3D" id="3.30.540.10">
    <property type="entry name" value="Fructose-1,6-Bisphosphatase, subunit A, domain 1"/>
    <property type="match status" value="1"/>
</dbReference>
<evidence type="ECO:0000313" key="5">
    <source>
        <dbReference type="EMBL" id="KRN33618.1"/>
    </source>
</evidence>
<dbReference type="Proteomes" id="UP000051296">
    <property type="component" value="Unassembled WGS sequence"/>
</dbReference>
<dbReference type="PROSITE" id="PS00629">
    <property type="entry name" value="IMP_1"/>
    <property type="match status" value="1"/>
</dbReference>
<dbReference type="CDD" id="cd01637">
    <property type="entry name" value="IMPase_like"/>
    <property type="match status" value="1"/>
</dbReference>
<feature type="binding site" evidence="4">
    <location>
        <position position="91"/>
    </location>
    <ligand>
        <name>Mg(2+)</name>
        <dbReference type="ChEBI" id="CHEBI:18420"/>
        <label>1</label>
        <note>catalytic</note>
    </ligand>
</feature>
<dbReference type="InterPro" id="IPR000760">
    <property type="entry name" value="Inositol_monophosphatase-like"/>
</dbReference>
<evidence type="ECO:0000256" key="2">
    <source>
        <dbReference type="ARBA" id="ARBA00022801"/>
    </source>
</evidence>
<organism evidence="5 6">
    <name type="scientific">Weissella halotolerans DSM 20190</name>
    <dbReference type="NCBI Taxonomy" id="1123500"/>
    <lineage>
        <taxon>Bacteria</taxon>
        <taxon>Bacillati</taxon>
        <taxon>Bacillota</taxon>
        <taxon>Bacilli</taxon>
        <taxon>Lactobacillales</taxon>
        <taxon>Lactobacillaceae</taxon>
        <taxon>Weissella</taxon>
    </lineage>
</organism>
<dbReference type="GO" id="GO:0046872">
    <property type="term" value="F:metal ion binding"/>
    <property type="evidence" value="ECO:0007669"/>
    <property type="project" value="UniProtKB-KW"/>
</dbReference>
<sequence length="260" mass="28891">MNVTQQRALDRQVMGWLDEAHTRILKRLDQHFHVSTKDGARDLVTDVDRETEQFYVGKIHEYNPHANILSEEGYGDAVSSLAGQVWFVDPIDGTMNFVTEHAEFATMLAVFEDGKPLLAWIMDVVNHEVIHGGPELGIWQNEQVLATPLNRDLNEGLMILSGYRLLRGEMALPEIARQALGFRIYGSAGISFMHVLRGQAVGYLSAMRPWDYAAGIVLAQSLQLRVGRVDGQPIDVLQSGSVVVATPSTYASIMTIEQSN</sequence>
<dbReference type="PANTHER" id="PTHR20854">
    <property type="entry name" value="INOSITOL MONOPHOSPHATASE"/>
    <property type="match status" value="1"/>
</dbReference>
<keyword evidence="3 4" id="KW-0460">Magnesium</keyword>
<dbReference type="GO" id="GO:0006020">
    <property type="term" value="P:inositol metabolic process"/>
    <property type="evidence" value="ECO:0007669"/>
    <property type="project" value="TreeGrafter"/>
</dbReference>
<dbReference type="eggNOG" id="COG0483">
    <property type="taxonomic scope" value="Bacteria"/>
</dbReference>
<keyword evidence="6" id="KW-1185">Reference proteome</keyword>
<dbReference type="PRINTS" id="PR00377">
    <property type="entry name" value="IMPHPHTASES"/>
</dbReference>
<dbReference type="PANTHER" id="PTHR20854:SF4">
    <property type="entry name" value="INOSITOL-1-MONOPHOSPHATASE-RELATED"/>
    <property type="match status" value="1"/>
</dbReference>
<dbReference type="STRING" id="1123500.GCA_000420365_00079"/>
<evidence type="ECO:0000313" key="6">
    <source>
        <dbReference type="Proteomes" id="UP000051296"/>
    </source>
</evidence>
<evidence type="ECO:0000256" key="3">
    <source>
        <dbReference type="ARBA" id="ARBA00022842"/>
    </source>
</evidence>
<dbReference type="Gene3D" id="3.40.190.80">
    <property type="match status" value="1"/>
</dbReference>